<accession>A0A6H5J576</accession>
<gene>
    <name evidence="4" type="ORF">TBRA_LOCUS15228</name>
</gene>
<organism evidence="4 5">
    <name type="scientific">Trichogramma brassicae</name>
    <dbReference type="NCBI Taxonomy" id="86971"/>
    <lineage>
        <taxon>Eukaryota</taxon>
        <taxon>Metazoa</taxon>
        <taxon>Ecdysozoa</taxon>
        <taxon>Arthropoda</taxon>
        <taxon>Hexapoda</taxon>
        <taxon>Insecta</taxon>
        <taxon>Pterygota</taxon>
        <taxon>Neoptera</taxon>
        <taxon>Endopterygota</taxon>
        <taxon>Hymenoptera</taxon>
        <taxon>Apocrita</taxon>
        <taxon>Proctotrupomorpha</taxon>
        <taxon>Chalcidoidea</taxon>
        <taxon>Trichogrammatidae</taxon>
        <taxon>Trichogramma</taxon>
    </lineage>
</organism>
<name>A0A6H5J576_9HYME</name>
<keyword evidence="1" id="KW-0677">Repeat</keyword>
<dbReference type="SUPFAM" id="SSF48403">
    <property type="entry name" value="Ankyrin repeat"/>
    <property type="match status" value="1"/>
</dbReference>
<sequence>MREKVNWEIEDERREFLSQLYPVINGWNDLLPDLRDIFSDEEIEWLLSEDMKNSKESNPYHEKTPFIDFVIDTGYKDELEVDNNRKPPSRRTTPVHHAARHKYYVTTLKLFKIYDRFDVNYTDELGLSHFHVACMYNLNDMIEKFLDFGLDPNCIPQESIENSEDPPLHWALGLGNGWTAELLLKHGADPNLPNKDGLTPLHIICQQQHKYVLAEMFFAINDDIQQMLQVDAPDKLGRTPLQWAVANLQSHTADVLLDRDADLCSFVFPTESHFDEHLKEYADMGGEEIIKFDLSAGMLEVVKCLNKRGYELDQSDVITIMKLYNKYKLFEKFLDFDKSWYNVERFTDRAKTKIVCRGLTLYDLVRLPPEEASKLLVHCKDYNEFIRESCYWEFDEEEGPREAYWERQKVPDLRDIFRPEEIEWIIVEELHRVDDSDLLVDELIPFVDFVNKTGYKDIPEVDEDGQPLSRRTTPVHRASTGYVVRVFVPEIFKIYNGCEVNYIDERGITHFHLACKYGCYEEVKKFLEFGLDPNRLAQDTDLSLIDPPLHLAACNQNRDVFEVLLRHGADPNLVDRYGSTPLHIVCDSSGYVDSFMVEMLFLLSNEKYQPLLIDARDDLGRTPLKLAVVNLQSHVVDLLLHHGADLSGFVFPTDELFNGYLDRLKGDIEEHIKLKTSVRYAVGSHVP</sequence>
<evidence type="ECO:0000313" key="4">
    <source>
        <dbReference type="EMBL" id="CAB0043640.1"/>
    </source>
</evidence>
<dbReference type="InterPro" id="IPR036770">
    <property type="entry name" value="Ankyrin_rpt-contain_sf"/>
</dbReference>
<evidence type="ECO:0000256" key="1">
    <source>
        <dbReference type="ARBA" id="ARBA00022737"/>
    </source>
</evidence>
<evidence type="ECO:0000256" key="3">
    <source>
        <dbReference type="PROSITE-ProRule" id="PRU00023"/>
    </source>
</evidence>
<feature type="repeat" description="ANK" evidence="3">
    <location>
        <begin position="548"/>
        <end position="576"/>
    </location>
</feature>
<dbReference type="PROSITE" id="PS50088">
    <property type="entry name" value="ANK_REPEAT"/>
    <property type="match status" value="3"/>
</dbReference>
<dbReference type="Gene3D" id="1.25.40.20">
    <property type="entry name" value="Ankyrin repeat-containing domain"/>
    <property type="match status" value="2"/>
</dbReference>
<dbReference type="Proteomes" id="UP000479190">
    <property type="component" value="Unassembled WGS sequence"/>
</dbReference>
<dbReference type="OrthoDB" id="194358at2759"/>
<dbReference type="InterPro" id="IPR002110">
    <property type="entry name" value="Ankyrin_rpt"/>
</dbReference>
<feature type="repeat" description="ANK" evidence="3">
    <location>
        <begin position="619"/>
        <end position="647"/>
    </location>
</feature>
<protein>
    <submittedName>
        <fullName evidence="4">Uncharacterized protein</fullName>
    </submittedName>
</protein>
<dbReference type="PANTHER" id="PTHR24123:SF33">
    <property type="entry name" value="PROTEIN HOS4"/>
    <property type="match status" value="1"/>
</dbReference>
<keyword evidence="5" id="KW-1185">Reference proteome</keyword>
<dbReference type="SMART" id="SM00248">
    <property type="entry name" value="ANK"/>
    <property type="match status" value="9"/>
</dbReference>
<dbReference type="PANTHER" id="PTHR24123">
    <property type="entry name" value="ANKYRIN REPEAT-CONTAINING"/>
    <property type="match status" value="1"/>
</dbReference>
<dbReference type="PROSITE" id="PS50297">
    <property type="entry name" value="ANK_REP_REGION"/>
    <property type="match status" value="3"/>
</dbReference>
<dbReference type="AlphaFoldDB" id="A0A6H5J576"/>
<keyword evidence="2 3" id="KW-0040">ANK repeat</keyword>
<reference evidence="4 5" key="1">
    <citation type="submission" date="2020-02" db="EMBL/GenBank/DDBJ databases">
        <authorList>
            <person name="Ferguson B K."/>
        </authorList>
    </citation>
    <scope>NUCLEOTIDE SEQUENCE [LARGE SCALE GENOMIC DNA]</scope>
</reference>
<dbReference type="EMBL" id="CADCXV010001338">
    <property type="protein sequence ID" value="CAB0043640.1"/>
    <property type="molecule type" value="Genomic_DNA"/>
</dbReference>
<dbReference type="InterPro" id="IPR051165">
    <property type="entry name" value="Multifunctional_ANK_Repeat"/>
</dbReference>
<dbReference type="Pfam" id="PF12796">
    <property type="entry name" value="Ank_2"/>
    <property type="match status" value="2"/>
</dbReference>
<proteinExistence type="predicted"/>
<feature type="repeat" description="ANK" evidence="3">
    <location>
        <begin position="163"/>
        <end position="195"/>
    </location>
</feature>
<evidence type="ECO:0000313" key="5">
    <source>
        <dbReference type="Proteomes" id="UP000479190"/>
    </source>
</evidence>
<evidence type="ECO:0000256" key="2">
    <source>
        <dbReference type="ARBA" id="ARBA00023043"/>
    </source>
</evidence>